<dbReference type="CDD" id="cd05966">
    <property type="entry name" value="ACS"/>
    <property type="match status" value="1"/>
</dbReference>
<proteinExistence type="inferred from homology"/>
<dbReference type="PROSITE" id="PS00455">
    <property type="entry name" value="AMP_BINDING"/>
    <property type="match status" value="1"/>
</dbReference>
<dbReference type="InterPro" id="IPR025110">
    <property type="entry name" value="AMP-bd_C"/>
</dbReference>
<comment type="PTM">
    <text evidence="6">Acetylated. Deacetylation by the SIR2-homolog deacetylase activates the enzyme.</text>
</comment>
<keyword evidence="11" id="KW-1185">Reference proteome</keyword>
<feature type="binding site" evidence="6">
    <location>
        <begin position="413"/>
        <end position="418"/>
    </location>
    <ligand>
        <name>ATP</name>
        <dbReference type="ChEBI" id="CHEBI:30616"/>
    </ligand>
</feature>
<organism evidence="10 11">
    <name type="scientific">Pararhodobacter zhoushanensis</name>
    <dbReference type="NCBI Taxonomy" id="2479545"/>
    <lineage>
        <taxon>Bacteria</taxon>
        <taxon>Pseudomonadati</taxon>
        <taxon>Pseudomonadota</taxon>
        <taxon>Alphaproteobacteria</taxon>
        <taxon>Rhodobacterales</taxon>
        <taxon>Paracoccaceae</taxon>
        <taxon>Pararhodobacter</taxon>
    </lineage>
</organism>
<evidence type="ECO:0000256" key="6">
    <source>
        <dbReference type="HAMAP-Rule" id="MF_01123"/>
    </source>
</evidence>
<evidence type="ECO:0000259" key="7">
    <source>
        <dbReference type="Pfam" id="PF00501"/>
    </source>
</evidence>
<feature type="binding site" evidence="6">
    <location>
        <position position="546"/>
    </location>
    <ligand>
        <name>Mg(2+)</name>
        <dbReference type="ChEBI" id="CHEBI:18420"/>
    </ligand>
</feature>
<evidence type="ECO:0000256" key="2">
    <source>
        <dbReference type="ARBA" id="ARBA00022598"/>
    </source>
</evidence>
<comment type="catalytic activity">
    <reaction evidence="6">
        <text>acetate + ATP + CoA = acetyl-CoA + AMP + diphosphate</text>
        <dbReference type="Rhea" id="RHEA:23176"/>
        <dbReference type="ChEBI" id="CHEBI:30089"/>
        <dbReference type="ChEBI" id="CHEBI:30616"/>
        <dbReference type="ChEBI" id="CHEBI:33019"/>
        <dbReference type="ChEBI" id="CHEBI:57287"/>
        <dbReference type="ChEBI" id="CHEBI:57288"/>
        <dbReference type="ChEBI" id="CHEBI:456215"/>
        <dbReference type="EC" id="6.2.1.1"/>
    </reaction>
</comment>
<feature type="binding site" evidence="6">
    <location>
        <position position="519"/>
    </location>
    <ligand>
        <name>ATP</name>
        <dbReference type="ChEBI" id="CHEBI:30616"/>
    </ligand>
</feature>
<dbReference type="Gene3D" id="3.30.300.30">
    <property type="match status" value="1"/>
</dbReference>
<feature type="domain" description="AMP-binding enzyme C-terminal" evidence="8">
    <location>
        <begin position="535"/>
        <end position="613"/>
    </location>
</feature>
<protein>
    <recommendedName>
        <fullName evidence="6">Acetyl-coenzyme A synthetase</fullName>
        <shortName evidence="6">AcCoA synthetase</shortName>
        <shortName evidence="6">Acs</shortName>
        <ecNumber evidence="6">6.2.1.1</ecNumber>
    </recommendedName>
    <alternativeName>
        <fullName evidence="6">Acetate--CoA ligase</fullName>
    </alternativeName>
    <alternativeName>
        <fullName evidence="6">Acyl-activating enzyme</fullName>
    </alternativeName>
</protein>
<dbReference type="PANTHER" id="PTHR24095:SF14">
    <property type="entry name" value="ACETYL-COENZYME A SYNTHETASE 1"/>
    <property type="match status" value="1"/>
</dbReference>
<dbReference type="InterPro" id="IPR032387">
    <property type="entry name" value="ACAS_N"/>
</dbReference>
<dbReference type="Pfam" id="PF16177">
    <property type="entry name" value="ACAS_N"/>
    <property type="match status" value="1"/>
</dbReference>
<dbReference type="NCBIfam" id="NF001208">
    <property type="entry name" value="PRK00174.1"/>
    <property type="match status" value="1"/>
</dbReference>
<feature type="binding site" evidence="6">
    <location>
        <position position="313"/>
    </location>
    <ligand>
        <name>CoA</name>
        <dbReference type="ChEBI" id="CHEBI:57287"/>
    </ligand>
</feature>
<feature type="domain" description="AMP-dependent synthetase/ligase" evidence="7">
    <location>
        <begin position="86"/>
        <end position="473"/>
    </location>
</feature>
<reference evidence="10 11" key="1">
    <citation type="submission" date="2022-10" db="EMBL/GenBank/DDBJ databases">
        <title>Pararhodobacter sp. nov., isolated from marine algae.</title>
        <authorList>
            <person name="Choi B.J."/>
            <person name="Kim J.M."/>
            <person name="Lee J.K."/>
            <person name="Choi D.G."/>
            <person name="Jeon C.O."/>
        </authorList>
    </citation>
    <scope>NUCLEOTIDE SEQUENCE [LARGE SCALE GENOMIC DNA]</scope>
    <source>
        <strain evidence="10 11">ZQ420</strain>
    </source>
</reference>
<comment type="caution">
    <text evidence="10">The sequence shown here is derived from an EMBL/GenBank/DDBJ whole genome shotgun (WGS) entry which is preliminary data.</text>
</comment>
<comment type="function">
    <text evidence="6">Catalyzes the conversion of acetate into acetyl-CoA (AcCoA), an essential intermediate at the junction of anabolic and catabolic pathways. AcsA undergoes a two-step reaction. In the first half reaction, AcsA combines acetate with ATP to form acetyl-adenylate (AcAMP) intermediate. In the second half reaction, it can then transfer the acetyl group from AcAMP to the sulfhydryl group of CoA, forming the product AcCoA.</text>
</comment>
<evidence type="ECO:0000313" key="11">
    <source>
        <dbReference type="Proteomes" id="UP001208938"/>
    </source>
</evidence>
<dbReference type="InterPro" id="IPR011904">
    <property type="entry name" value="Ac_CoA_lig"/>
</dbReference>
<dbReference type="EMBL" id="JAPDFL010000001">
    <property type="protein sequence ID" value="MCW1932452.1"/>
    <property type="molecule type" value="Genomic_DNA"/>
</dbReference>
<dbReference type="InterPro" id="IPR020845">
    <property type="entry name" value="AMP-binding_CS"/>
</dbReference>
<dbReference type="SUPFAM" id="SSF56801">
    <property type="entry name" value="Acetyl-CoA synthetase-like"/>
    <property type="match status" value="1"/>
</dbReference>
<dbReference type="Gene3D" id="3.40.50.12780">
    <property type="entry name" value="N-terminal domain of ligase-like"/>
    <property type="match status" value="1"/>
</dbReference>
<feature type="binding site" evidence="6">
    <location>
        <position position="530"/>
    </location>
    <ligand>
        <name>ATP</name>
        <dbReference type="ChEBI" id="CHEBI:30616"/>
    </ligand>
</feature>
<keyword evidence="2 6" id="KW-0436">Ligase</keyword>
<feature type="binding site" evidence="6">
    <location>
        <begin position="389"/>
        <end position="391"/>
    </location>
    <ligand>
        <name>ATP</name>
        <dbReference type="ChEBI" id="CHEBI:30616"/>
    </ligand>
</feature>
<feature type="binding site" evidence="6">
    <location>
        <position position="527"/>
    </location>
    <ligand>
        <name>CoA</name>
        <dbReference type="ChEBI" id="CHEBI:57287"/>
    </ligand>
</feature>
<keyword evidence="6" id="KW-0460">Magnesium</keyword>
<feature type="binding site" evidence="6">
    <location>
        <position position="543"/>
    </location>
    <ligand>
        <name>Mg(2+)</name>
        <dbReference type="ChEBI" id="CHEBI:18420"/>
    </ligand>
</feature>
<keyword evidence="4 6" id="KW-0067">ATP-binding</keyword>
<feature type="modified residue" description="N6-acetyllysine" evidence="6">
    <location>
        <position position="613"/>
    </location>
</feature>
<keyword evidence="3 6" id="KW-0547">Nucleotide-binding</keyword>
<dbReference type="RefSeq" id="WP_264505451.1">
    <property type="nucleotide sequence ID" value="NZ_JAPDFL010000001.1"/>
</dbReference>
<dbReference type="Pfam" id="PF00501">
    <property type="entry name" value="AMP-binding"/>
    <property type="match status" value="1"/>
</dbReference>
<name>A0ABT3GY57_9RHOB</name>
<accession>A0ABT3GY57</accession>
<evidence type="ECO:0000259" key="8">
    <source>
        <dbReference type="Pfam" id="PF13193"/>
    </source>
</evidence>
<dbReference type="InterPro" id="IPR045851">
    <property type="entry name" value="AMP-bd_C_sf"/>
</dbReference>
<sequence length="653" mass="71816">MSDQAQSGIYPASAEFTANAHIDADTYEAMYAASINNPESFWGEHGKRIDWIKPFTKVKNTNFDYGNVSIKWFEDGTLNVSANCIDRHIATRGNQTAIIFEPDDPKGQAQHITYAQLLEQVSRMANVLKANGVGKGDRVVLYLPMIPEAAYAMLACARIGAIHSIVFAGFSPDALANRINDSEAKAVITADHAPRGGRKTPLKSNTDKALFDCSEKVKCFVVKHTGDQTTWVQDRDIDLKAEMAEASPYCPYAEMGAEDPLFVLYTSGSTGRPKGVVHTSGGYLVYASMTHQLTFDYHDGDVFWCSADVGWVTGHSYIIYGPLANGATTLMFEGVPTYPDAGRFWAVCEKHKVNQFYTAPTAIRALMGQGPEWVEKYDLSSLKLLGSVGEPINPEAWNWYNTHVGKGKCPIVDTFWQTETGGHMLTPLPGAIPAKPGSATKPFFGVKPVILDANTAEIQGETAAEGVLCIADSWPGQMRTLWGDHERFQEAYFAQYRGYYFTGDGCRRDEDGYYWITGRVDDVINVSGHRMGTAEVESALVAHEMVAEAAVVGYPHPIKGQGIYAYVTLMNGIEPSEDLRKELVKWVRTEIGPIASPDLIQWAPGLPKTRSGKIMRRILRKIAENDYGALGDTSTLADPSVVDDLIENRMNKG</sequence>
<dbReference type="Proteomes" id="UP001208938">
    <property type="component" value="Unassembled WGS sequence"/>
</dbReference>
<dbReference type="EC" id="6.2.1.1" evidence="6"/>
<evidence type="ECO:0000313" key="10">
    <source>
        <dbReference type="EMBL" id="MCW1932452.1"/>
    </source>
</evidence>
<evidence type="ECO:0000259" key="9">
    <source>
        <dbReference type="Pfam" id="PF16177"/>
    </source>
</evidence>
<dbReference type="NCBIfam" id="TIGR02188">
    <property type="entry name" value="Ac_CoA_lig_AcsA"/>
    <property type="match status" value="1"/>
</dbReference>
<comment type="caution">
    <text evidence="6">Lacks conserved residue(s) required for the propagation of feature annotation.</text>
</comment>
<dbReference type="PANTHER" id="PTHR24095">
    <property type="entry name" value="ACETYL-COENZYME A SYNTHETASE"/>
    <property type="match status" value="1"/>
</dbReference>
<dbReference type="InterPro" id="IPR000873">
    <property type="entry name" value="AMP-dep_synth/lig_dom"/>
</dbReference>
<evidence type="ECO:0000256" key="5">
    <source>
        <dbReference type="ARBA" id="ARBA00022990"/>
    </source>
</evidence>
<gene>
    <name evidence="10" type="primary">acs</name>
    <name evidence="6" type="synonym">acsA</name>
    <name evidence="10" type="ORF">OKW52_09335</name>
</gene>
<comment type="cofactor">
    <cofactor evidence="6">
        <name>Mg(2+)</name>
        <dbReference type="ChEBI" id="CHEBI:18420"/>
    </cofactor>
</comment>
<evidence type="ECO:0000256" key="3">
    <source>
        <dbReference type="ARBA" id="ARBA00022741"/>
    </source>
</evidence>
<keyword evidence="6" id="KW-0479">Metal-binding</keyword>
<dbReference type="GO" id="GO:0003987">
    <property type="term" value="F:acetate-CoA ligase activity"/>
    <property type="evidence" value="ECO:0007669"/>
    <property type="project" value="UniProtKB-EC"/>
</dbReference>
<feature type="binding site" evidence="6">
    <location>
        <begin position="195"/>
        <end position="198"/>
    </location>
    <ligand>
        <name>CoA</name>
        <dbReference type="ChEBI" id="CHEBI:57287"/>
    </ligand>
</feature>
<comment type="similarity">
    <text evidence="1 6">Belongs to the ATP-dependent AMP-binding enzyme family.</text>
</comment>
<evidence type="ECO:0000256" key="1">
    <source>
        <dbReference type="ARBA" id="ARBA00006432"/>
    </source>
</evidence>
<dbReference type="InterPro" id="IPR042099">
    <property type="entry name" value="ANL_N_sf"/>
</dbReference>
<keyword evidence="5 6" id="KW-0007">Acetylation</keyword>
<feature type="binding site" evidence="6">
    <location>
        <position position="588"/>
    </location>
    <ligand>
        <name>CoA</name>
        <dbReference type="ChEBI" id="CHEBI:57287"/>
    </ligand>
</feature>
<evidence type="ECO:0000256" key="4">
    <source>
        <dbReference type="ARBA" id="ARBA00022840"/>
    </source>
</evidence>
<feature type="binding site" evidence="6">
    <location>
        <position position="504"/>
    </location>
    <ligand>
        <name>ATP</name>
        <dbReference type="ChEBI" id="CHEBI:30616"/>
    </ligand>
</feature>
<dbReference type="HAMAP" id="MF_01123">
    <property type="entry name" value="Ac_CoA_synth"/>
    <property type="match status" value="1"/>
</dbReference>
<dbReference type="Pfam" id="PF13193">
    <property type="entry name" value="AMP-binding_C"/>
    <property type="match status" value="1"/>
</dbReference>
<feature type="domain" description="Acetyl-coenzyme A synthetase N-terminal" evidence="9">
    <location>
        <begin position="27"/>
        <end position="84"/>
    </location>
</feature>
<feature type="binding site" evidence="6">
    <location>
        <position position="541"/>
    </location>
    <ligand>
        <name>Mg(2+)</name>
        <dbReference type="ChEBI" id="CHEBI:18420"/>
    </ligand>
</feature>